<dbReference type="RefSeq" id="WP_104437500.1">
    <property type="nucleotide sequence ID" value="NZ_PTJA01000007.1"/>
</dbReference>
<reference evidence="2 3" key="1">
    <citation type="submission" date="2018-02" db="EMBL/GenBank/DDBJ databases">
        <title>Genomic Encyclopedia of Archaeal and Bacterial Type Strains, Phase II (KMG-II): from individual species to whole genera.</title>
        <authorList>
            <person name="Goeker M."/>
        </authorList>
    </citation>
    <scope>NUCLEOTIDE SEQUENCE [LARGE SCALE GENOMIC DNA]</scope>
    <source>
        <strain evidence="2 3">DSM 3808</strain>
    </source>
</reference>
<dbReference type="Proteomes" id="UP000237749">
    <property type="component" value="Unassembled WGS sequence"/>
</dbReference>
<keyword evidence="3" id="KW-1185">Reference proteome</keyword>
<proteinExistence type="predicted"/>
<evidence type="ECO:0000313" key="3">
    <source>
        <dbReference type="Proteomes" id="UP000237749"/>
    </source>
</evidence>
<gene>
    <name evidence="2" type="ORF">BXY41_10796</name>
</gene>
<dbReference type="Gene3D" id="1.25.40.10">
    <property type="entry name" value="Tetratricopeptide repeat domain"/>
    <property type="match status" value="1"/>
</dbReference>
<evidence type="ECO:0000313" key="2">
    <source>
        <dbReference type="EMBL" id="PPK80168.1"/>
    </source>
</evidence>
<keyword evidence="1" id="KW-1133">Transmembrane helix</keyword>
<sequence>MQEEPNVPEINYGQEDQWETENRCGACGHGVIDRSENADSVLCSACRERFIRYPVPKLFIVFSAIIIVLLGFAFIRFPKVIKSYKIYVKAEAKAANGDIVEAIQGLHTVVEQYPGSVPVAVRLTDIAMDGGFYDDASYVISNNLSGKKMEADTVARLNRYIDKLDRFFNTYDTVQNMQSKLEEAKSKEEVLETGYDYLNQLLSDPEQDKALVYYYMSMFAQDAGEARSCLENSIQEDNNMLDAKVQLATLSRRQGDLQYAENCYNEVLLADKTYSSASRGLAIIRLLEGKKEEGLDLASKAYEQNPEGDYVWETYLIALKENAKNADADALVKEYVSKGNELDADFKSYLDGNLSLHEYYIDE</sequence>
<feature type="transmembrane region" description="Helical" evidence="1">
    <location>
        <begin position="58"/>
        <end position="77"/>
    </location>
</feature>
<accession>A0A2S6HRB0</accession>
<keyword evidence="1" id="KW-0472">Membrane</keyword>
<dbReference type="InterPro" id="IPR011990">
    <property type="entry name" value="TPR-like_helical_dom_sf"/>
</dbReference>
<keyword evidence="1" id="KW-0812">Transmembrane</keyword>
<dbReference type="AlphaFoldDB" id="A0A2S6HRB0"/>
<dbReference type="SUPFAM" id="SSF48452">
    <property type="entry name" value="TPR-like"/>
    <property type="match status" value="1"/>
</dbReference>
<protein>
    <submittedName>
        <fullName evidence="2">Uncharacterized protein</fullName>
    </submittedName>
</protein>
<dbReference type="OrthoDB" id="671970at2"/>
<name>A0A2S6HRB0_9FIRM</name>
<comment type="caution">
    <text evidence="2">The sequence shown here is derived from an EMBL/GenBank/DDBJ whole genome shotgun (WGS) entry which is preliminary data.</text>
</comment>
<dbReference type="EMBL" id="PTJA01000007">
    <property type="protein sequence ID" value="PPK80168.1"/>
    <property type="molecule type" value="Genomic_DNA"/>
</dbReference>
<evidence type="ECO:0000256" key="1">
    <source>
        <dbReference type="SAM" id="Phobius"/>
    </source>
</evidence>
<organism evidence="2 3">
    <name type="scientific">Lacrimispora xylanisolvens</name>
    <dbReference type="NCBI Taxonomy" id="384636"/>
    <lineage>
        <taxon>Bacteria</taxon>
        <taxon>Bacillati</taxon>
        <taxon>Bacillota</taxon>
        <taxon>Clostridia</taxon>
        <taxon>Lachnospirales</taxon>
        <taxon>Lachnospiraceae</taxon>
        <taxon>Lacrimispora</taxon>
    </lineage>
</organism>